<comment type="function">
    <text evidence="6">Catalyzes the isomerization of 5-dehydro-4-deoxy-D-glucuronate to 3-deoxy-D-glycero-2,5-hexodiulosonate.</text>
</comment>
<dbReference type="InterPro" id="IPR014710">
    <property type="entry name" value="RmlC-like_jellyroll"/>
</dbReference>
<dbReference type="SUPFAM" id="SSF51182">
    <property type="entry name" value="RmlC-like cupins"/>
    <property type="match status" value="1"/>
</dbReference>
<evidence type="ECO:0000256" key="3">
    <source>
        <dbReference type="ARBA" id="ARBA00022723"/>
    </source>
</evidence>
<dbReference type="Gene3D" id="2.60.120.520">
    <property type="entry name" value="pectin degrading enzyme 5-keto 4- deoxyuronate isomerase, domain 1"/>
    <property type="match status" value="1"/>
</dbReference>
<feature type="binding site" evidence="6">
    <location>
        <position position="190"/>
    </location>
    <ligand>
        <name>Zn(2+)</name>
        <dbReference type="ChEBI" id="CHEBI:29105"/>
    </ligand>
</feature>
<dbReference type="Pfam" id="PF04962">
    <property type="entry name" value="KduI"/>
    <property type="match status" value="1"/>
</dbReference>
<evidence type="ECO:0000256" key="4">
    <source>
        <dbReference type="ARBA" id="ARBA00022833"/>
    </source>
</evidence>
<evidence type="ECO:0000256" key="5">
    <source>
        <dbReference type="ARBA" id="ARBA00023235"/>
    </source>
</evidence>
<dbReference type="EC" id="5.3.1.17" evidence="6"/>
<comment type="similarity">
    <text evidence="2 6">Belongs to the KduI family.</text>
</comment>
<comment type="catalytic activity">
    <reaction evidence="1 6">
        <text>5-dehydro-4-deoxy-D-glucuronate = 3-deoxy-D-glycero-2,5-hexodiulosonate</text>
        <dbReference type="Rhea" id="RHEA:23896"/>
        <dbReference type="ChEBI" id="CHEBI:17117"/>
        <dbReference type="ChEBI" id="CHEBI:29071"/>
        <dbReference type="EC" id="5.3.1.17"/>
    </reaction>
</comment>
<dbReference type="Gene3D" id="2.60.120.10">
    <property type="entry name" value="Jelly Rolls"/>
    <property type="match status" value="1"/>
</dbReference>
<dbReference type="AlphaFoldDB" id="A0A543CD19"/>
<name>A0A543CD19_9ACTN</name>
<feature type="binding site" evidence="6">
    <location>
        <position position="195"/>
    </location>
    <ligand>
        <name>Zn(2+)</name>
        <dbReference type="ChEBI" id="CHEBI:29105"/>
    </ligand>
</feature>
<dbReference type="CDD" id="cd20294">
    <property type="entry name" value="cupin_KduI_N"/>
    <property type="match status" value="1"/>
</dbReference>
<dbReference type="GO" id="GO:0008270">
    <property type="term" value="F:zinc ion binding"/>
    <property type="evidence" value="ECO:0007669"/>
    <property type="project" value="UniProtKB-UniRule"/>
</dbReference>
<dbReference type="InterPro" id="IPR007045">
    <property type="entry name" value="KduI"/>
</dbReference>
<protein>
    <recommendedName>
        <fullName evidence="6">4-deoxy-L-threo-5-hexosulose-uronate ketol-isomerase</fullName>
        <ecNumber evidence="6">5.3.1.17</ecNumber>
    </recommendedName>
    <alternativeName>
        <fullName evidence="6">5-keto-4-deoxyuronate isomerase</fullName>
    </alternativeName>
    <alternativeName>
        <fullName evidence="6">DKI isomerase</fullName>
    </alternativeName>
</protein>
<evidence type="ECO:0000256" key="6">
    <source>
        <dbReference type="HAMAP-Rule" id="MF_00687"/>
    </source>
</evidence>
<dbReference type="GO" id="GO:0045490">
    <property type="term" value="P:pectin catabolic process"/>
    <property type="evidence" value="ECO:0007669"/>
    <property type="project" value="UniProtKB-UniRule"/>
</dbReference>
<dbReference type="PANTHER" id="PTHR38461:SF1">
    <property type="entry name" value="4-DEOXY-L-THREO-5-HEXOSULOSE-URONATE KETOL-ISOMERASE"/>
    <property type="match status" value="1"/>
</dbReference>
<keyword evidence="4 6" id="KW-0862">Zinc</keyword>
<dbReference type="InterPro" id="IPR027449">
    <property type="entry name" value="KduI_N"/>
</dbReference>
<keyword evidence="3 6" id="KW-0479">Metal-binding</keyword>
<dbReference type="UniPathway" id="UPA00545">
    <property type="reaction ID" value="UER00826"/>
</dbReference>
<dbReference type="GO" id="GO:0008697">
    <property type="term" value="F:4-deoxy-L-threo-5-hexosulose-uronate ketol-isomerase activity"/>
    <property type="evidence" value="ECO:0007669"/>
    <property type="project" value="UniProtKB-UniRule"/>
</dbReference>
<evidence type="ECO:0000256" key="1">
    <source>
        <dbReference type="ARBA" id="ARBA00000552"/>
    </source>
</evidence>
<dbReference type="CDD" id="cd20491">
    <property type="entry name" value="cupin_KduI_C"/>
    <property type="match status" value="1"/>
</dbReference>
<keyword evidence="8" id="KW-1185">Reference proteome</keyword>
<dbReference type="Proteomes" id="UP000316096">
    <property type="component" value="Unassembled WGS sequence"/>
</dbReference>
<comment type="caution">
    <text evidence="7">The sequence shown here is derived from an EMBL/GenBank/DDBJ whole genome shotgun (WGS) entry which is preliminary data.</text>
</comment>
<dbReference type="EMBL" id="VFOZ01000001">
    <property type="protein sequence ID" value="TQL94890.1"/>
    <property type="molecule type" value="Genomic_DNA"/>
</dbReference>
<reference evidence="7 8" key="1">
    <citation type="submission" date="2019-06" db="EMBL/GenBank/DDBJ databases">
        <title>Sequencing the genomes of 1000 actinobacteria strains.</title>
        <authorList>
            <person name="Klenk H.-P."/>
        </authorList>
    </citation>
    <scope>NUCLEOTIDE SEQUENCE [LARGE SCALE GENOMIC DNA]</scope>
    <source>
        <strain evidence="7 8">DSM 102200</strain>
    </source>
</reference>
<evidence type="ECO:0000256" key="2">
    <source>
        <dbReference type="ARBA" id="ARBA00008086"/>
    </source>
</evidence>
<dbReference type="GO" id="GO:0042840">
    <property type="term" value="P:D-glucuronate catabolic process"/>
    <property type="evidence" value="ECO:0007669"/>
    <property type="project" value="TreeGrafter"/>
</dbReference>
<dbReference type="InterPro" id="IPR011051">
    <property type="entry name" value="RmlC_Cupin_sf"/>
</dbReference>
<feature type="binding site" evidence="6">
    <location>
        <position position="237"/>
    </location>
    <ligand>
        <name>Zn(2+)</name>
        <dbReference type="ChEBI" id="CHEBI:29105"/>
    </ligand>
</feature>
<dbReference type="NCBIfam" id="NF002091">
    <property type="entry name" value="PRK00924.1"/>
    <property type="match status" value="1"/>
</dbReference>
<proteinExistence type="inferred from homology"/>
<sequence length="270" mass="29500">MEIRHATHPSQVSGFGTADLRGHYLVEDLFPAERPRLVYSHQDRTVVGGVAPSSPVRLESPDPLRSAYFCERRELGVVNVGSPAPVTVDGTAYDLAHGDCLYVGRGAEDVVFGPGGAFYLISAPAHATYPTTLSRLADVTGNRLGGAEGSNDRTIYKHIHADGVLSCQLVLGVTVLEPGSMWNTMPCHTHDRRTEVYLYFDLPEDHRVVHLMGRPDETRNLIVSDRQAVISPSWSVHCGFGTASYAFVWAMAGENQAFDDMDHVAIPSLR</sequence>
<accession>A0A543CD19</accession>
<dbReference type="GO" id="GO:0019698">
    <property type="term" value="P:D-galacturonate catabolic process"/>
    <property type="evidence" value="ECO:0007669"/>
    <property type="project" value="TreeGrafter"/>
</dbReference>
<gene>
    <name evidence="6" type="primary">kduI</name>
    <name evidence="7" type="ORF">FB559_0376</name>
</gene>
<keyword evidence="5 6" id="KW-0413">Isomerase</keyword>
<comment type="cofactor">
    <cofactor evidence="6">
        <name>Zn(2+)</name>
        <dbReference type="ChEBI" id="CHEBI:29105"/>
    </cofactor>
    <text evidence="6">Binds 1 zinc ion per subunit.</text>
</comment>
<dbReference type="HAMAP" id="MF_00687">
    <property type="entry name" value="KduI"/>
    <property type="match status" value="1"/>
</dbReference>
<evidence type="ECO:0000313" key="7">
    <source>
        <dbReference type="EMBL" id="TQL94890.1"/>
    </source>
</evidence>
<dbReference type="OrthoDB" id="9770644at2"/>
<dbReference type="PANTHER" id="PTHR38461">
    <property type="entry name" value="4-DEOXY-L-THREO-5-HEXOSULOSE-URONATE KETOL-ISOMERASE"/>
    <property type="match status" value="1"/>
</dbReference>
<organism evidence="7 8">
    <name type="scientific">Actinoallomurus bryophytorum</name>
    <dbReference type="NCBI Taxonomy" id="1490222"/>
    <lineage>
        <taxon>Bacteria</taxon>
        <taxon>Bacillati</taxon>
        <taxon>Actinomycetota</taxon>
        <taxon>Actinomycetes</taxon>
        <taxon>Streptosporangiales</taxon>
        <taxon>Thermomonosporaceae</taxon>
        <taxon>Actinoallomurus</taxon>
    </lineage>
</organism>
<comment type="pathway">
    <text evidence="6">Glycan metabolism; pectin degradation; 2-dehydro-3-deoxy-D-gluconate from pectin: step 4/5.</text>
</comment>
<dbReference type="RefSeq" id="WP_141952582.1">
    <property type="nucleotide sequence ID" value="NZ_VFOZ01000001.1"/>
</dbReference>
<feature type="binding site" evidence="6">
    <location>
        <position position="188"/>
    </location>
    <ligand>
        <name>Zn(2+)</name>
        <dbReference type="ChEBI" id="CHEBI:29105"/>
    </ligand>
</feature>
<evidence type="ECO:0000313" key="8">
    <source>
        <dbReference type="Proteomes" id="UP000316096"/>
    </source>
</evidence>
<dbReference type="InterPro" id="IPR021120">
    <property type="entry name" value="KduI/IolB_isomerase"/>
</dbReference>